<accession>A0A8H5BLG0</accession>
<dbReference type="InterPro" id="IPR001461">
    <property type="entry name" value="Aspartic_peptidase_A1"/>
</dbReference>
<evidence type="ECO:0000313" key="8">
    <source>
        <dbReference type="EMBL" id="KAF5325311.1"/>
    </source>
</evidence>
<keyword evidence="9" id="KW-1185">Reference proteome</keyword>
<dbReference type="GO" id="GO:0004190">
    <property type="term" value="F:aspartic-type endopeptidase activity"/>
    <property type="evidence" value="ECO:0007669"/>
    <property type="project" value="UniProtKB-KW"/>
</dbReference>
<feature type="chain" id="PRO_5034203126" description="Peptidase A1 domain-containing protein" evidence="6">
    <location>
        <begin position="18"/>
        <end position="569"/>
    </location>
</feature>
<evidence type="ECO:0000313" key="9">
    <source>
        <dbReference type="Proteomes" id="UP000567179"/>
    </source>
</evidence>
<keyword evidence="3" id="KW-0378">Hydrolase</keyword>
<dbReference type="PANTHER" id="PTHR47966">
    <property type="entry name" value="BETA-SITE APP-CLEAVING ENZYME, ISOFORM A-RELATED"/>
    <property type="match status" value="1"/>
</dbReference>
<dbReference type="SUPFAM" id="SSF50630">
    <property type="entry name" value="Acid proteases"/>
    <property type="match status" value="1"/>
</dbReference>
<dbReference type="CDD" id="cd05471">
    <property type="entry name" value="pepsin_like"/>
    <property type="match status" value="1"/>
</dbReference>
<dbReference type="EMBL" id="JAACJJ010000015">
    <property type="protein sequence ID" value="KAF5325311.1"/>
    <property type="molecule type" value="Genomic_DNA"/>
</dbReference>
<dbReference type="Proteomes" id="UP000567179">
    <property type="component" value="Unassembled WGS sequence"/>
</dbReference>
<feature type="transmembrane region" description="Helical" evidence="5">
    <location>
        <begin position="505"/>
        <end position="532"/>
    </location>
</feature>
<evidence type="ECO:0000256" key="2">
    <source>
        <dbReference type="ARBA" id="ARBA00022750"/>
    </source>
</evidence>
<keyword evidence="3" id="KW-0645">Protease</keyword>
<feature type="compositionally biased region" description="Low complexity" evidence="4">
    <location>
        <begin position="445"/>
        <end position="460"/>
    </location>
</feature>
<comment type="caution">
    <text evidence="8">The sequence shown here is derived from an EMBL/GenBank/DDBJ whole genome shotgun (WGS) entry which is preliminary data.</text>
</comment>
<evidence type="ECO:0000256" key="4">
    <source>
        <dbReference type="SAM" id="MobiDB-lite"/>
    </source>
</evidence>
<protein>
    <recommendedName>
        <fullName evidence="7">Peptidase A1 domain-containing protein</fullName>
    </recommendedName>
</protein>
<dbReference type="AlphaFoldDB" id="A0A8H5BLG0"/>
<organism evidence="8 9">
    <name type="scientific">Psilocybe cf. subviscida</name>
    <dbReference type="NCBI Taxonomy" id="2480587"/>
    <lineage>
        <taxon>Eukaryota</taxon>
        <taxon>Fungi</taxon>
        <taxon>Dikarya</taxon>
        <taxon>Basidiomycota</taxon>
        <taxon>Agaricomycotina</taxon>
        <taxon>Agaricomycetes</taxon>
        <taxon>Agaricomycetidae</taxon>
        <taxon>Agaricales</taxon>
        <taxon>Agaricineae</taxon>
        <taxon>Strophariaceae</taxon>
        <taxon>Psilocybe</taxon>
    </lineage>
</organism>
<dbReference type="OrthoDB" id="771136at2759"/>
<comment type="similarity">
    <text evidence="1 3">Belongs to the peptidase A1 family.</text>
</comment>
<dbReference type="InterPro" id="IPR034164">
    <property type="entry name" value="Pepsin-like_dom"/>
</dbReference>
<evidence type="ECO:0000259" key="7">
    <source>
        <dbReference type="PROSITE" id="PS51767"/>
    </source>
</evidence>
<keyword evidence="2 3" id="KW-0064">Aspartyl protease</keyword>
<feature type="domain" description="Peptidase A1" evidence="7">
    <location>
        <begin position="60"/>
        <end position="396"/>
    </location>
</feature>
<reference evidence="8 9" key="1">
    <citation type="journal article" date="2020" name="ISME J.">
        <title>Uncovering the hidden diversity of litter-decomposition mechanisms in mushroom-forming fungi.</title>
        <authorList>
            <person name="Floudas D."/>
            <person name="Bentzer J."/>
            <person name="Ahren D."/>
            <person name="Johansson T."/>
            <person name="Persson P."/>
            <person name="Tunlid A."/>
        </authorList>
    </citation>
    <scope>NUCLEOTIDE SEQUENCE [LARGE SCALE GENOMIC DNA]</scope>
    <source>
        <strain evidence="8 9">CBS 101986</strain>
    </source>
</reference>
<dbReference type="InterPro" id="IPR001969">
    <property type="entry name" value="Aspartic_peptidase_AS"/>
</dbReference>
<proteinExistence type="inferred from homology"/>
<keyword evidence="5" id="KW-0812">Transmembrane</keyword>
<keyword evidence="5" id="KW-1133">Transmembrane helix</keyword>
<feature type="region of interest" description="Disordered" evidence="4">
    <location>
        <begin position="445"/>
        <end position="478"/>
    </location>
</feature>
<evidence type="ECO:0000256" key="6">
    <source>
        <dbReference type="SAM" id="SignalP"/>
    </source>
</evidence>
<dbReference type="PROSITE" id="PS00141">
    <property type="entry name" value="ASP_PROTEASE"/>
    <property type="match status" value="1"/>
</dbReference>
<dbReference type="PANTHER" id="PTHR47966:SF57">
    <property type="entry name" value="PEPTIDASE A1 DOMAIN-CONTAINING PROTEIN"/>
    <property type="match status" value="1"/>
</dbReference>
<name>A0A8H5BLG0_9AGAR</name>
<keyword evidence="5" id="KW-0472">Membrane</keyword>
<gene>
    <name evidence="8" type="ORF">D9619_009569</name>
</gene>
<dbReference type="GO" id="GO:0006508">
    <property type="term" value="P:proteolysis"/>
    <property type="evidence" value="ECO:0007669"/>
    <property type="project" value="UniProtKB-KW"/>
</dbReference>
<evidence type="ECO:0000256" key="3">
    <source>
        <dbReference type="RuleBase" id="RU000454"/>
    </source>
</evidence>
<dbReference type="InterPro" id="IPR033121">
    <property type="entry name" value="PEPTIDASE_A1"/>
</dbReference>
<dbReference type="Gene3D" id="2.40.70.10">
    <property type="entry name" value="Acid Proteases"/>
    <property type="match status" value="2"/>
</dbReference>
<dbReference type="PRINTS" id="PR00792">
    <property type="entry name" value="PEPSIN"/>
</dbReference>
<feature type="region of interest" description="Disordered" evidence="4">
    <location>
        <begin position="25"/>
        <end position="48"/>
    </location>
</feature>
<evidence type="ECO:0000256" key="1">
    <source>
        <dbReference type="ARBA" id="ARBA00007447"/>
    </source>
</evidence>
<dbReference type="PROSITE" id="PS51767">
    <property type="entry name" value="PEPTIDASE_A1"/>
    <property type="match status" value="1"/>
</dbReference>
<evidence type="ECO:0000256" key="5">
    <source>
        <dbReference type="SAM" id="Phobius"/>
    </source>
</evidence>
<keyword evidence="6" id="KW-0732">Signal</keyword>
<dbReference type="Pfam" id="PF00026">
    <property type="entry name" value="Asp"/>
    <property type="match status" value="1"/>
</dbReference>
<dbReference type="InterPro" id="IPR021109">
    <property type="entry name" value="Peptidase_aspartic_dom_sf"/>
</dbReference>
<sequence length="569" mass="60173">MKFSALCLALLATTAHGLRVPLQRRAPRGASMRSPRSGRRYSFGGSTDKEAIGNSNDLRYTTNVTVNGVEVTVVLDTGSTDLWVIPPGGLGSFNDTGIAIELLYGDGSYGAKGTIGVSPFLWGTYSIEKQAFMNAVESTIGNLQESAIYGVLGLSFDHALASPINAHVQQVYGEDATWGRSVLRNIFEQHPTEPNFIAMDLTRTGDLEDTAGGSFTIGEYEQEDYAQAVEGAPVLPQFPVGGNRWTVLLDGIYVDQVPIELKSAVSDVPGGKVQALLDTGDPTAIVPVALMDAIYSKVPGAIQYTDGTAHIWILPCNTTTNVELVFGGVRYPIHPLDLSTFSDPISINGQDMITCVSTINGADNWSTDFDISLGDTFLRNVYSVFDFGDSNPDGSTGEPYVRLLAQTDPLKAKQQVITIRSATMANMPPEIDPATLIGYLTGSSAAPSTPSSTTPDSPDSIAVAESGGSDSAAVPAPTGDHKAFSADINANGVNIAIDESTLKKYGLIAIALLGLNSIIGIVLIVLGVLGCVRRGSPKKSASGRNAPVYVPVKTHGHDEYGGYQKPYSQ</sequence>
<feature type="signal peptide" evidence="6">
    <location>
        <begin position="1"/>
        <end position="17"/>
    </location>
</feature>